<evidence type="ECO:0000313" key="4">
    <source>
        <dbReference type="Proteomes" id="UP000183063"/>
    </source>
</evidence>
<dbReference type="AlphaFoldDB" id="A0A1H8VWT1"/>
<dbReference type="STRING" id="501024.RTCCBAU85039_3439"/>
<dbReference type="EMBL" id="FOCV01000048">
    <property type="protein sequence ID" value="SEP19846.1"/>
    <property type="molecule type" value="Genomic_DNA"/>
</dbReference>
<accession>A0A1H8VWT1</accession>
<organism evidence="2 4">
    <name type="scientific">Rhizobium tibeticum</name>
    <dbReference type="NCBI Taxonomy" id="501024"/>
    <lineage>
        <taxon>Bacteria</taxon>
        <taxon>Pseudomonadati</taxon>
        <taxon>Pseudomonadota</taxon>
        <taxon>Alphaproteobacteria</taxon>
        <taxon>Hyphomicrobiales</taxon>
        <taxon>Rhizobiaceae</taxon>
        <taxon>Rhizobium/Agrobacterium group</taxon>
        <taxon>Rhizobium</taxon>
    </lineage>
</organism>
<dbReference type="Proteomes" id="UP000183063">
    <property type="component" value="Unassembled WGS sequence"/>
</dbReference>
<evidence type="ECO:0000313" key="3">
    <source>
        <dbReference type="EMBL" id="SEP19846.1"/>
    </source>
</evidence>
<evidence type="ECO:0000313" key="2">
    <source>
        <dbReference type="EMBL" id="SEH97673.1"/>
    </source>
</evidence>
<name>A0A1H8VWT1_9HYPH</name>
<dbReference type="Proteomes" id="UP000198939">
    <property type="component" value="Unassembled WGS sequence"/>
</dbReference>
<reference evidence="2" key="2">
    <citation type="submission" date="2016-10" db="EMBL/GenBank/DDBJ databases">
        <authorList>
            <person name="de Groot N.N."/>
        </authorList>
    </citation>
    <scope>NUCLEOTIDE SEQUENCE [LARGE SCALE GENOMIC DNA]</scope>
    <source>
        <strain evidence="2">CCBAU85039</strain>
    </source>
</reference>
<proteinExistence type="predicted"/>
<evidence type="ECO:0000256" key="1">
    <source>
        <dbReference type="SAM" id="Phobius"/>
    </source>
</evidence>
<sequence length="49" mass="5472">MSSITTRRHIENIIGGVRRFHYGNFAVETSLLLGLAFAAAILLYGVVWH</sequence>
<keyword evidence="5" id="KW-1185">Reference proteome</keyword>
<feature type="transmembrane region" description="Helical" evidence="1">
    <location>
        <begin position="25"/>
        <end position="47"/>
    </location>
</feature>
<gene>
    <name evidence="2" type="ORF">RTCCBAU85039_3439</name>
    <name evidence="3" type="ORF">SAMN05216228_104832</name>
</gene>
<keyword evidence="1" id="KW-0472">Membrane</keyword>
<dbReference type="RefSeq" id="WP_167371572.1">
    <property type="nucleotide sequence ID" value="NZ_FNXB01000017.1"/>
</dbReference>
<protein>
    <submittedName>
        <fullName evidence="2">Uncharacterized protein</fullName>
    </submittedName>
</protein>
<keyword evidence="1" id="KW-0812">Transmembrane</keyword>
<evidence type="ECO:0000313" key="5">
    <source>
        <dbReference type="Proteomes" id="UP000198939"/>
    </source>
</evidence>
<dbReference type="EMBL" id="FNXB01000017">
    <property type="protein sequence ID" value="SEH97673.1"/>
    <property type="molecule type" value="Genomic_DNA"/>
</dbReference>
<reference evidence="4" key="3">
    <citation type="submission" date="2016-10" db="EMBL/GenBank/DDBJ databases">
        <authorList>
            <person name="Wibberg D."/>
        </authorList>
    </citation>
    <scope>NUCLEOTIDE SEQUENCE [LARGE SCALE GENOMIC DNA]</scope>
</reference>
<keyword evidence="1" id="KW-1133">Transmembrane helix</keyword>
<reference evidence="3 5" key="1">
    <citation type="submission" date="2016-10" db="EMBL/GenBank/DDBJ databases">
        <authorList>
            <person name="Varghese N."/>
            <person name="Submissions S."/>
        </authorList>
    </citation>
    <scope>NUCLEOTIDE SEQUENCE [LARGE SCALE GENOMIC DNA]</scope>
    <source>
        <strain evidence="3 5">CGMCC 1.7071</strain>
    </source>
</reference>